<feature type="compositionally biased region" description="Low complexity" evidence="1">
    <location>
        <begin position="8"/>
        <end position="22"/>
    </location>
</feature>
<feature type="region of interest" description="Disordered" evidence="1">
    <location>
        <begin position="1"/>
        <end position="22"/>
    </location>
</feature>
<evidence type="ECO:0000313" key="6">
    <source>
        <dbReference type="Proteomes" id="UP000313066"/>
    </source>
</evidence>
<keyword evidence="2" id="KW-1133">Transmembrane helix</keyword>
<dbReference type="AlphaFoldDB" id="A0A5N6BUV4"/>
<reference evidence="5 6" key="1">
    <citation type="submission" date="2019-10" db="EMBL/GenBank/DDBJ databases">
        <title>Nonomuraea sp. nov., isolated from Phyllanthus amarus.</title>
        <authorList>
            <person name="Klykleung N."/>
            <person name="Tanasupawat S."/>
        </authorList>
    </citation>
    <scope>NUCLEOTIDE SEQUENCE [LARGE SCALE GENOMIC DNA]</scope>
    <source>
        <strain evidence="5 6">CR1-09</strain>
    </source>
</reference>
<keyword evidence="6" id="KW-1185">Reference proteome</keyword>
<dbReference type="Pfam" id="PF08044">
    <property type="entry name" value="DUF1707"/>
    <property type="match status" value="1"/>
</dbReference>
<feature type="domain" description="2TM" evidence="4">
    <location>
        <begin position="86"/>
        <end position="147"/>
    </location>
</feature>
<dbReference type="Proteomes" id="UP000313066">
    <property type="component" value="Unassembled WGS sequence"/>
</dbReference>
<dbReference type="InterPro" id="IPR025698">
    <property type="entry name" value="2TM_dom"/>
</dbReference>
<evidence type="ECO:0000259" key="4">
    <source>
        <dbReference type="Pfam" id="PF13239"/>
    </source>
</evidence>
<evidence type="ECO:0000256" key="2">
    <source>
        <dbReference type="SAM" id="Phobius"/>
    </source>
</evidence>
<proteinExistence type="predicted"/>
<dbReference type="InterPro" id="IPR012551">
    <property type="entry name" value="DUF1707_SHOCT-like"/>
</dbReference>
<keyword evidence="2" id="KW-0812">Transmembrane</keyword>
<gene>
    <name evidence="5" type="ORF">FH610_018115</name>
</gene>
<name>A0A5N6BUV4_9ACTN</name>
<feature type="transmembrane region" description="Helical" evidence="2">
    <location>
        <begin position="130"/>
        <end position="151"/>
    </location>
</feature>
<dbReference type="EMBL" id="VDMA02000008">
    <property type="protein sequence ID" value="KAB8184221.1"/>
    <property type="molecule type" value="Genomic_DNA"/>
</dbReference>
<dbReference type="RefSeq" id="WP_139575661.1">
    <property type="nucleotide sequence ID" value="NZ_VDMA02000008.1"/>
</dbReference>
<keyword evidence="2" id="KW-0472">Membrane</keyword>
<comment type="caution">
    <text evidence="5">The sequence shown here is derived from an EMBL/GenBank/DDBJ whole genome shotgun (WGS) entry which is preliminary data.</text>
</comment>
<evidence type="ECO:0000313" key="5">
    <source>
        <dbReference type="EMBL" id="KAB8184221.1"/>
    </source>
</evidence>
<feature type="transmembrane region" description="Helical" evidence="2">
    <location>
        <begin position="95"/>
        <end position="118"/>
    </location>
</feature>
<organism evidence="5 6">
    <name type="scientific">Microbispora catharanthi</name>
    <dbReference type="NCBI Taxonomy" id="1712871"/>
    <lineage>
        <taxon>Bacteria</taxon>
        <taxon>Bacillati</taxon>
        <taxon>Actinomycetota</taxon>
        <taxon>Actinomycetes</taxon>
        <taxon>Streptosporangiales</taxon>
        <taxon>Streptosporangiaceae</taxon>
        <taxon>Microbispora</taxon>
    </lineage>
</organism>
<feature type="domain" description="DUF1707" evidence="3">
    <location>
        <begin position="22"/>
        <end position="73"/>
    </location>
</feature>
<sequence length="164" mass="17992">MDIDSGTALRSRPAAAPATAPRVGAAERNRAVELLGDAFGAGYLTKEEFDERLDVATRARHRTELDALLADLPAKLRTSRDRALRRARKARAARLGVRIHAGVYAGTSLLMVVVWLAVGRATDFWYPWPIWPILGWGVGVLGHAVPVTLAVRARERRKTFDSIA</sequence>
<protein>
    <submittedName>
        <fullName evidence="5">DUF1707 domain-containing protein</fullName>
    </submittedName>
</protein>
<accession>A0A5N6BUV4</accession>
<evidence type="ECO:0000259" key="3">
    <source>
        <dbReference type="Pfam" id="PF08044"/>
    </source>
</evidence>
<dbReference type="Pfam" id="PF13239">
    <property type="entry name" value="2TM"/>
    <property type="match status" value="1"/>
</dbReference>
<evidence type="ECO:0000256" key="1">
    <source>
        <dbReference type="SAM" id="MobiDB-lite"/>
    </source>
</evidence>